<protein>
    <submittedName>
        <fullName evidence="2">Uncharacterized protein</fullName>
    </submittedName>
</protein>
<dbReference type="EMBL" id="VSRR010001120">
    <property type="protein sequence ID" value="MPC22746.1"/>
    <property type="molecule type" value="Genomic_DNA"/>
</dbReference>
<feature type="region of interest" description="Disordered" evidence="1">
    <location>
        <begin position="1"/>
        <end position="59"/>
    </location>
</feature>
<comment type="caution">
    <text evidence="2">The sequence shown here is derived from an EMBL/GenBank/DDBJ whole genome shotgun (WGS) entry which is preliminary data.</text>
</comment>
<proteinExistence type="predicted"/>
<feature type="compositionally biased region" description="Basic and acidic residues" evidence="1">
    <location>
        <begin position="1"/>
        <end position="10"/>
    </location>
</feature>
<organism evidence="2 3">
    <name type="scientific">Portunus trituberculatus</name>
    <name type="common">Swimming crab</name>
    <name type="synonym">Neptunus trituberculatus</name>
    <dbReference type="NCBI Taxonomy" id="210409"/>
    <lineage>
        <taxon>Eukaryota</taxon>
        <taxon>Metazoa</taxon>
        <taxon>Ecdysozoa</taxon>
        <taxon>Arthropoda</taxon>
        <taxon>Crustacea</taxon>
        <taxon>Multicrustacea</taxon>
        <taxon>Malacostraca</taxon>
        <taxon>Eumalacostraca</taxon>
        <taxon>Eucarida</taxon>
        <taxon>Decapoda</taxon>
        <taxon>Pleocyemata</taxon>
        <taxon>Brachyura</taxon>
        <taxon>Eubrachyura</taxon>
        <taxon>Portunoidea</taxon>
        <taxon>Portunidae</taxon>
        <taxon>Portuninae</taxon>
        <taxon>Portunus</taxon>
    </lineage>
</organism>
<sequence length="59" mass="6895">MAKLHDREQFLPDSWRRHRHADSKNVALSESSSYKACTDPRPVLDSRSSRQLVNWRGTN</sequence>
<evidence type="ECO:0000313" key="3">
    <source>
        <dbReference type="Proteomes" id="UP000324222"/>
    </source>
</evidence>
<reference evidence="2 3" key="1">
    <citation type="submission" date="2019-05" db="EMBL/GenBank/DDBJ databases">
        <title>Another draft genome of Portunus trituberculatus and its Hox gene families provides insights of decapod evolution.</title>
        <authorList>
            <person name="Jeong J.-H."/>
            <person name="Song I."/>
            <person name="Kim S."/>
            <person name="Choi T."/>
            <person name="Kim D."/>
            <person name="Ryu S."/>
            <person name="Kim W."/>
        </authorList>
    </citation>
    <scope>NUCLEOTIDE SEQUENCE [LARGE SCALE GENOMIC DNA]</scope>
    <source>
        <tissue evidence="2">Muscle</tissue>
    </source>
</reference>
<feature type="compositionally biased region" description="Polar residues" evidence="1">
    <location>
        <begin position="26"/>
        <end position="35"/>
    </location>
</feature>
<name>A0A5B7DP97_PORTR</name>
<evidence type="ECO:0000256" key="1">
    <source>
        <dbReference type="SAM" id="MobiDB-lite"/>
    </source>
</evidence>
<evidence type="ECO:0000313" key="2">
    <source>
        <dbReference type="EMBL" id="MPC22746.1"/>
    </source>
</evidence>
<gene>
    <name evidence="2" type="ORF">E2C01_015768</name>
</gene>
<dbReference type="AlphaFoldDB" id="A0A5B7DP97"/>
<feature type="compositionally biased region" description="Polar residues" evidence="1">
    <location>
        <begin position="49"/>
        <end position="59"/>
    </location>
</feature>
<keyword evidence="3" id="KW-1185">Reference proteome</keyword>
<dbReference type="Proteomes" id="UP000324222">
    <property type="component" value="Unassembled WGS sequence"/>
</dbReference>
<accession>A0A5B7DP97</accession>